<comment type="caution">
    <text evidence="7">The sequence shown here is derived from an EMBL/GenBank/DDBJ whole genome shotgun (WGS) entry which is preliminary data.</text>
</comment>
<feature type="compositionally biased region" description="Low complexity" evidence="5">
    <location>
        <begin position="1678"/>
        <end position="1698"/>
    </location>
</feature>
<evidence type="ECO:0000313" key="7">
    <source>
        <dbReference type="EMBL" id="KAK4146328.1"/>
    </source>
</evidence>
<evidence type="ECO:0000256" key="2">
    <source>
        <dbReference type="ARBA" id="ARBA00012489"/>
    </source>
</evidence>
<dbReference type="EC" id="3.4.22.49" evidence="2"/>
<feature type="compositionally biased region" description="Polar residues" evidence="5">
    <location>
        <begin position="156"/>
        <end position="169"/>
    </location>
</feature>
<feature type="region of interest" description="Disordered" evidence="5">
    <location>
        <begin position="1874"/>
        <end position="1900"/>
    </location>
</feature>
<dbReference type="InterPro" id="IPR005314">
    <property type="entry name" value="Peptidase_C50"/>
</dbReference>
<accession>A0AAN6V7I8</accession>
<protein>
    <recommendedName>
        <fullName evidence="2">separase</fullName>
        <ecNumber evidence="2">3.4.22.49</ecNumber>
    </recommendedName>
</protein>
<comment type="catalytic activity">
    <reaction evidence="1">
        <text>All bonds known to be hydrolyzed by this endopeptidase have arginine in P1 and an acidic residue in P4. P6 is often occupied by an acidic residue or by a hydroxy-amino-acid residue, the phosphorylation of which enhances cleavage.</text>
        <dbReference type="EC" id="3.4.22.49"/>
    </reaction>
</comment>
<dbReference type="GO" id="GO:0072686">
    <property type="term" value="C:mitotic spindle"/>
    <property type="evidence" value="ECO:0007669"/>
    <property type="project" value="TreeGrafter"/>
</dbReference>
<dbReference type="GO" id="GO:0044732">
    <property type="term" value="C:mitotic spindle pole body"/>
    <property type="evidence" value="ECO:0007669"/>
    <property type="project" value="TreeGrafter"/>
</dbReference>
<organism evidence="7 8">
    <name type="scientific">Dichotomopilus funicola</name>
    <dbReference type="NCBI Taxonomy" id="1934379"/>
    <lineage>
        <taxon>Eukaryota</taxon>
        <taxon>Fungi</taxon>
        <taxon>Dikarya</taxon>
        <taxon>Ascomycota</taxon>
        <taxon>Pezizomycotina</taxon>
        <taxon>Sordariomycetes</taxon>
        <taxon>Sordariomycetidae</taxon>
        <taxon>Sordariales</taxon>
        <taxon>Chaetomiaceae</taxon>
        <taxon>Dichotomopilus</taxon>
    </lineage>
</organism>
<evidence type="ECO:0000256" key="4">
    <source>
        <dbReference type="ARBA" id="ARBA00022829"/>
    </source>
</evidence>
<dbReference type="Gene3D" id="1.25.40.10">
    <property type="entry name" value="Tetratricopeptide repeat domain"/>
    <property type="match status" value="1"/>
</dbReference>
<dbReference type="RefSeq" id="XP_062639699.1">
    <property type="nucleotide sequence ID" value="XM_062785658.1"/>
</dbReference>
<feature type="compositionally biased region" description="Low complexity" evidence="5">
    <location>
        <begin position="175"/>
        <end position="186"/>
    </location>
</feature>
<keyword evidence="3" id="KW-0378">Hydrolase</keyword>
<dbReference type="GO" id="GO:0006508">
    <property type="term" value="P:proteolysis"/>
    <property type="evidence" value="ECO:0007669"/>
    <property type="project" value="InterPro"/>
</dbReference>
<evidence type="ECO:0000259" key="6">
    <source>
        <dbReference type="PROSITE" id="PS51700"/>
    </source>
</evidence>
<feature type="compositionally biased region" description="Low complexity" evidence="5">
    <location>
        <begin position="137"/>
        <end position="153"/>
    </location>
</feature>
<feature type="region of interest" description="Disordered" evidence="5">
    <location>
        <begin position="112"/>
        <end position="186"/>
    </location>
</feature>
<dbReference type="PROSITE" id="PS51700">
    <property type="entry name" value="SEPARIN"/>
    <property type="match status" value="1"/>
</dbReference>
<reference evidence="7" key="2">
    <citation type="submission" date="2023-05" db="EMBL/GenBank/DDBJ databases">
        <authorList>
            <consortium name="Lawrence Berkeley National Laboratory"/>
            <person name="Steindorff A."/>
            <person name="Hensen N."/>
            <person name="Bonometti L."/>
            <person name="Westerberg I."/>
            <person name="Brannstrom I.O."/>
            <person name="Guillou S."/>
            <person name="Cros-Aarteil S."/>
            <person name="Calhoun S."/>
            <person name="Haridas S."/>
            <person name="Kuo A."/>
            <person name="Mondo S."/>
            <person name="Pangilinan J."/>
            <person name="Riley R."/>
            <person name="Labutti K."/>
            <person name="Andreopoulos B."/>
            <person name="Lipzen A."/>
            <person name="Chen C."/>
            <person name="Yanf M."/>
            <person name="Daum C."/>
            <person name="Ng V."/>
            <person name="Clum A."/>
            <person name="Ohm R."/>
            <person name="Martin F."/>
            <person name="Silar P."/>
            <person name="Natvig D."/>
            <person name="Lalanne C."/>
            <person name="Gautier V."/>
            <person name="Ament-Velasquez S.L."/>
            <person name="Kruys A."/>
            <person name="Hutchinson M.I."/>
            <person name="Powell A.J."/>
            <person name="Barry K."/>
            <person name="Miller A.N."/>
            <person name="Grigoriev I.V."/>
            <person name="Debuchy R."/>
            <person name="Gladieux P."/>
            <person name="Thoren M.H."/>
            <person name="Johannesson H."/>
        </authorList>
    </citation>
    <scope>NUCLEOTIDE SEQUENCE</scope>
    <source>
        <strain evidence="7">CBS 141.50</strain>
    </source>
</reference>
<reference evidence="7" key="1">
    <citation type="journal article" date="2023" name="Mol. Phylogenet. Evol.">
        <title>Genome-scale phylogeny and comparative genomics of the fungal order Sordariales.</title>
        <authorList>
            <person name="Hensen N."/>
            <person name="Bonometti L."/>
            <person name="Westerberg I."/>
            <person name="Brannstrom I.O."/>
            <person name="Guillou S."/>
            <person name="Cros-Aarteil S."/>
            <person name="Calhoun S."/>
            <person name="Haridas S."/>
            <person name="Kuo A."/>
            <person name="Mondo S."/>
            <person name="Pangilinan J."/>
            <person name="Riley R."/>
            <person name="LaButti K."/>
            <person name="Andreopoulos B."/>
            <person name="Lipzen A."/>
            <person name="Chen C."/>
            <person name="Yan M."/>
            <person name="Daum C."/>
            <person name="Ng V."/>
            <person name="Clum A."/>
            <person name="Steindorff A."/>
            <person name="Ohm R.A."/>
            <person name="Martin F."/>
            <person name="Silar P."/>
            <person name="Natvig D.O."/>
            <person name="Lalanne C."/>
            <person name="Gautier V."/>
            <person name="Ament-Velasquez S.L."/>
            <person name="Kruys A."/>
            <person name="Hutchinson M.I."/>
            <person name="Powell A.J."/>
            <person name="Barry K."/>
            <person name="Miller A.N."/>
            <person name="Grigoriev I.V."/>
            <person name="Debuchy R."/>
            <person name="Gladieux P."/>
            <person name="Hiltunen Thoren M."/>
            <person name="Johannesson H."/>
        </authorList>
    </citation>
    <scope>NUCLEOTIDE SEQUENCE</scope>
    <source>
        <strain evidence="7">CBS 141.50</strain>
    </source>
</reference>
<evidence type="ECO:0000256" key="5">
    <source>
        <dbReference type="SAM" id="MobiDB-lite"/>
    </source>
</evidence>
<evidence type="ECO:0000256" key="3">
    <source>
        <dbReference type="ARBA" id="ARBA00022801"/>
    </source>
</evidence>
<gene>
    <name evidence="7" type="ORF">C8A04DRAFT_9860</name>
</gene>
<feature type="compositionally biased region" description="Low complexity" evidence="5">
    <location>
        <begin position="78"/>
        <end position="87"/>
    </location>
</feature>
<sequence>MDLQAQADAIRSAVGSVATCTPATSALLKGLLLPPKDDSATTDDNTSAPNSRPGSKATTRRPRTNTTVSRAPSRRARAAPTPTPTATESGLSTREKASLATHVVNATLKALGEAAKAVPPPAASRPTTEDDEGTGKSAGARAALRRSSSAPMSPLQPRSLNTRSPSRTASGAAMSNTTTTPPPSTNLLSAVECARVALAALRQLPASGKVTLPELQLESGMSALVGRLISLNLQDTAIKELRILKRRLDGLTCSSDAGKKGPKPEEPKNAAQLFSELLDFSSVQTSACQPPLLQLVVSTQLQILRVLALAKKPSATEAALPHLRLNQPSSPVSLLLAAATQDANADKSKLARQMETIAQCFLALTPSVARKDDSLGQETRLSVSPASALELQLLALETRLHCWALSGKHKGDAEKDILLPLSRCLAAYLRRTSESPRSSYAPCAEGFARVEKMLLSQKQGFQPAKGSKQPLAGIYQTLLALARDAGQIADALGWAEKLQDALDHGPTGESVAKMCAVAAQRLVLFLKQAGSASESGADSLSDTALGLLKQVVDGIQGPLRGDSGELDELLTQVCAVRKAGMQLLLAMAKEGGEVRGDTQNQLETFILQCPRFCLRWLGKPPDPKSQSKDEILRYDQRRQLVRPYLPHLLDSAFLTIKTGLDQGRLQWELMDAVLGDCLTLLQYTSSASESATSAPASSYHVKISHFYYLQYTSLRQQPSTTDGDAKNSKRDALRALRHSIDAVRHRPRAERSKAQLTLKLERMAEMCRSLGRADEALAALQGIRRTLVEDGVLVSVARRLRSVSPAVIWAGGTTDTEVEVEALGRALGGIAKGQMAMPGGWVDWTGELDDEGEISSEEQRAAVWEHWVRFVLSLAGDGEEKGAGLEQDIGLDHPVVAALLAVYTPARYPIRRMRVLLMLLNAALGDITRAREVLGLLGDDALDISTPGKKPAKPLGQDTSLAPYLPHFQALSTALTSAVDAYHNSAALDQAVSIWKGLVASANHNKTALERLIDDIPGLLAYLESAADFLRVQGRHAARAGVLELVGDLTGMMGVVVQGRGEQEVQADLALQYTLLGQAERAEGVFRRVEEGLLVLGNGADKNAMSGEVRAGFHLAFAEHCILLGQARQAEEHLQRAQQAFVDDVGKSDAAERVPKHVRAERRRMVSHAGYLYSLLALERGDSHHALAYARDSVRGLFQAWTKLESGFTSKPKIIEEHSRPADDNQTIDFSSLQPATNNEPDSTPLLWRLFPPLYRAVLRLSALYAHLGMFQETMYYAEQARKMADAVRSDVYRAECAVWMAGLLWRAGEGERDRAGGLVREAVGLLGLSGGGYVTAALACRVGEMYLRQGDVEGARAVLERAEGMVEGLAGTQDEDEVQTKMAKLAISEQQQQQTKKPVKRKTVKTPARAGKTAVRKTAKATAKTATTTATAQAPAPVATPTQETTTQANTQLAQLRASILVQKAVSMLRQHDWAAAQDALTAAAAVSIGTTATATVSTSDVLPAVAMASCLLGMSMEQMAEDPVFSVIQDSTISFPAVGDVGESGLIGSPGTPGTVVRGRGGPGLGSAAGTRLVSGAKKPGLGSQYVDHLREAHEYLLDAHAVAALRGDASLVHRISGMLQNVGLFLAATSGKTRPGKTITEAESHPSSAQTSYSVELARNLTWRRERRALAQEKNTNSSSSSSDTWPSTLLPSTTGAGGPRRSSLGFTLDLHRIQRDYIDLVPSSWNVLSLSLSLGENDTHDLCITKFQAGQTPFVLRLPLERASSRDADSDVFDFVQGRAELLEIIGGINRTCHEAKGPVSFNARAAWWAEREALDTRLGALLENIEQIWLGGFRGIFSQHARRARHLARFQRDFVAVLDQYLPSRRQVGRGKKAASASSSSASGGSGSRGGETKKATLDPNVLELFIGLGDASRPGCDFDEELTDLLYFVVDILQFHGERNAYDEIAFDGMAVATMDALRAYWAGVDEGGKGGDGKTTHTILLLDKALHVFPWESLPCMRGLAVSRLPSLACLRRLLLDRREAGGLNNSNNNKNGSTKKPREKQRPGHYISPSEGGTYILNPSGDLTSTQATFAQPLANPPPAPWTSILTRPPTEPEFALALTSSPLLLYFGHGSGAQYIRGRTIRRLDPRCRATVLLMGCSSAALSDNGEFEPAGPVWNYLMAGCPAVVGTLWDVTDRDVDRWGGGVYGRASLVEAVATARGRCRFRFVTAAAAVVYGIPVYVERG</sequence>
<proteinExistence type="predicted"/>
<feature type="region of interest" description="Disordered" evidence="5">
    <location>
        <begin position="1674"/>
        <end position="1705"/>
    </location>
</feature>
<feature type="compositionally biased region" description="Low complexity" evidence="5">
    <location>
        <begin position="1421"/>
        <end position="1444"/>
    </location>
</feature>
<dbReference type="InterPro" id="IPR011990">
    <property type="entry name" value="TPR-like_helical_dom_sf"/>
</dbReference>
<dbReference type="Proteomes" id="UP001302676">
    <property type="component" value="Unassembled WGS sequence"/>
</dbReference>
<dbReference type="GO" id="GO:0005634">
    <property type="term" value="C:nucleus"/>
    <property type="evidence" value="ECO:0007669"/>
    <property type="project" value="InterPro"/>
</dbReference>
<feature type="compositionally biased region" description="Low complexity" evidence="5">
    <location>
        <begin position="1879"/>
        <end position="1888"/>
    </location>
</feature>
<dbReference type="GO" id="GO:0005737">
    <property type="term" value="C:cytoplasm"/>
    <property type="evidence" value="ECO:0007669"/>
    <property type="project" value="TreeGrafter"/>
</dbReference>
<dbReference type="InterPro" id="IPR030397">
    <property type="entry name" value="SEPARIN_core_dom"/>
</dbReference>
<feature type="compositionally biased region" description="Low complexity" evidence="5">
    <location>
        <begin position="2029"/>
        <end position="2040"/>
    </location>
</feature>
<dbReference type="EMBL" id="MU853562">
    <property type="protein sequence ID" value="KAK4146328.1"/>
    <property type="molecule type" value="Genomic_DNA"/>
</dbReference>
<evidence type="ECO:0000313" key="8">
    <source>
        <dbReference type="Proteomes" id="UP001302676"/>
    </source>
</evidence>
<dbReference type="Pfam" id="PF03568">
    <property type="entry name" value="Separin_C"/>
    <property type="match status" value="1"/>
</dbReference>
<keyword evidence="4" id="KW-0159">Chromosome partition</keyword>
<feature type="region of interest" description="Disordered" evidence="5">
    <location>
        <begin position="1388"/>
        <end position="1444"/>
    </location>
</feature>
<feature type="region of interest" description="Disordered" evidence="5">
    <location>
        <begin position="1637"/>
        <end position="1656"/>
    </location>
</feature>
<keyword evidence="8" id="KW-1185">Reference proteome</keyword>
<dbReference type="GeneID" id="87822271"/>
<dbReference type="GO" id="GO:0051307">
    <property type="term" value="P:meiotic chromosome separation"/>
    <property type="evidence" value="ECO:0007669"/>
    <property type="project" value="TreeGrafter"/>
</dbReference>
<feature type="region of interest" description="Disordered" evidence="5">
    <location>
        <begin position="2029"/>
        <end position="2060"/>
    </location>
</feature>
<evidence type="ECO:0000256" key="1">
    <source>
        <dbReference type="ARBA" id="ARBA00000451"/>
    </source>
</evidence>
<feature type="region of interest" description="Disordered" evidence="5">
    <location>
        <begin position="36"/>
        <end position="95"/>
    </location>
</feature>
<dbReference type="GO" id="GO:0004197">
    <property type="term" value="F:cysteine-type endopeptidase activity"/>
    <property type="evidence" value="ECO:0007669"/>
    <property type="project" value="InterPro"/>
</dbReference>
<dbReference type="PANTHER" id="PTHR12792:SF0">
    <property type="entry name" value="SEPARIN"/>
    <property type="match status" value="1"/>
</dbReference>
<dbReference type="PANTHER" id="PTHR12792">
    <property type="entry name" value="EXTRA SPINDLE POLES 1-RELATED"/>
    <property type="match status" value="1"/>
</dbReference>
<feature type="domain" description="Peptidase C50" evidence="6">
    <location>
        <begin position="2058"/>
        <end position="2157"/>
    </location>
</feature>
<name>A0AAN6V7I8_9PEZI</name>